<dbReference type="STRING" id="572547.Amico_1664"/>
<dbReference type="InterPro" id="IPR043166">
    <property type="entry name" value="LarA-like_C"/>
</dbReference>
<protein>
    <submittedName>
        <fullName evidence="3">Uncharacterized protein</fullName>
    </submittedName>
</protein>
<dbReference type="RefSeq" id="WP_013049042.1">
    <property type="nucleotide sequence ID" value="NC_014011.1"/>
</dbReference>
<evidence type="ECO:0000259" key="2">
    <source>
        <dbReference type="Pfam" id="PF21113"/>
    </source>
</evidence>
<dbReference type="GO" id="GO:0050043">
    <property type="term" value="F:lactate racemase activity"/>
    <property type="evidence" value="ECO:0007669"/>
    <property type="project" value="InterPro"/>
</dbReference>
<evidence type="ECO:0000313" key="3">
    <source>
        <dbReference type="EMBL" id="ADE57780.1"/>
    </source>
</evidence>
<keyword evidence="4" id="KW-1185">Reference proteome</keyword>
<dbReference type="EMBL" id="CP001997">
    <property type="protein sequence ID" value="ADE57780.1"/>
    <property type="molecule type" value="Genomic_DNA"/>
</dbReference>
<evidence type="ECO:0000313" key="4">
    <source>
        <dbReference type="Proteomes" id="UP000002366"/>
    </source>
</evidence>
<dbReference type="PANTHER" id="PTHR33171">
    <property type="entry name" value="LAR_N DOMAIN-CONTAINING PROTEIN"/>
    <property type="match status" value="1"/>
</dbReference>
<proteinExistence type="predicted"/>
<sequence>MNISVSFTYPDFEGISIPEENLVAILSPACPPKPFEDDMDAINRGLDSPIGAPRLEECVRAEQKILILADDNTRNTPAHIIIPEVIKRLKKAGIQSKNISIMVALGTHRPMTEEELKKKFGSQILQNFTILQHAWNDPDQLIELPPTENGTEIWVNKALLKADFVIGIGHITPHRVVGFSGGAKIVQPGVSGGITTGQTHWVSALYDGEDFIGKIDTPVRREMNAVGLAAGLKYIVNVVMDGNEEVYRCVAGDPIEAHKEGCSASKEIYGAPLPCLGDIVIAESFPADAELWQAAKGIYSGDLALKKDGILILVTPCPDGVAQGHPELTEIGYLPFKEIKQMVDEKEIDDLTLAAHISHVGRVVCDKGRGILVSRGIDKETTEKLGLLWASTPQKALEMAFELKGSDARIVVLKNGGDILPLLND</sequence>
<dbReference type="Gene3D" id="3.40.50.11440">
    <property type="match status" value="1"/>
</dbReference>
<evidence type="ECO:0000259" key="1">
    <source>
        <dbReference type="Pfam" id="PF09861"/>
    </source>
</evidence>
<gene>
    <name evidence="3" type="ordered locus">Amico_1664</name>
</gene>
<dbReference type="InterPro" id="IPR048068">
    <property type="entry name" value="LarA-like"/>
</dbReference>
<dbReference type="InterPro" id="IPR018657">
    <property type="entry name" value="LarA-like_N"/>
</dbReference>
<accession>D5EGU8</accession>
<dbReference type="Gene3D" id="3.90.226.30">
    <property type="match status" value="1"/>
</dbReference>
<dbReference type="eggNOG" id="COG3875">
    <property type="taxonomic scope" value="Bacteria"/>
</dbReference>
<dbReference type="PANTHER" id="PTHR33171:SF17">
    <property type="entry name" value="LARA-LIKE N-TERMINAL DOMAIN-CONTAINING PROTEIN"/>
    <property type="match status" value="1"/>
</dbReference>
<dbReference type="NCBIfam" id="NF033504">
    <property type="entry name" value="Ni_dep_LarA"/>
    <property type="match status" value="1"/>
</dbReference>
<name>D5EGU8_AMICL</name>
<dbReference type="OrthoDB" id="9770545at2"/>
<dbReference type="InterPro" id="IPR047926">
    <property type="entry name" value="Ni_dep_LarA"/>
</dbReference>
<reference evidence="3 4" key="1">
    <citation type="journal article" date="2010" name="Stand. Genomic Sci.">
        <title>Complete genome sequence of Aminobacterium colombiense type strain (ALA-1).</title>
        <authorList>
            <person name="Chertkov O."/>
            <person name="Sikorski J."/>
            <person name="Brambilla E."/>
            <person name="Lapidus A."/>
            <person name="Copeland A."/>
            <person name="Glavina Del Rio T."/>
            <person name="Nolan M."/>
            <person name="Lucas S."/>
            <person name="Tice H."/>
            <person name="Cheng J.F."/>
            <person name="Han C."/>
            <person name="Detter J.C."/>
            <person name="Bruce D."/>
            <person name="Tapia R."/>
            <person name="Goodwin L."/>
            <person name="Pitluck S."/>
            <person name="Liolios K."/>
            <person name="Ivanova N."/>
            <person name="Mavromatis K."/>
            <person name="Ovchinnikova G."/>
            <person name="Pati A."/>
            <person name="Chen A."/>
            <person name="Palaniappan K."/>
            <person name="Land M."/>
            <person name="Hauser L."/>
            <person name="Chang Y.J."/>
            <person name="Jeffries C.D."/>
            <person name="Spring S."/>
            <person name="Rohde M."/>
            <person name="Goker M."/>
            <person name="Bristow J."/>
            <person name="Eisen J.A."/>
            <person name="Markowitz V."/>
            <person name="Hugenholtz P."/>
            <person name="Kyrpides N.C."/>
            <person name="Klenk H.P."/>
        </authorList>
    </citation>
    <scope>NUCLEOTIDE SEQUENCE [LARGE SCALE GENOMIC DNA]</scope>
    <source>
        <strain evidence="4">DSM 12261 / ALA-1</strain>
    </source>
</reference>
<feature type="domain" description="Lactate racemase C-terminal" evidence="2">
    <location>
        <begin position="278"/>
        <end position="416"/>
    </location>
</feature>
<dbReference type="HOGENOM" id="CLU_050189_0_0_0"/>
<organism evidence="3 4">
    <name type="scientific">Aminobacterium colombiense (strain DSM 12261 / ALA-1)</name>
    <dbReference type="NCBI Taxonomy" id="572547"/>
    <lineage>
        <taxon>Bacteria</taxon>
        <taxon>Thermotogati</taxon>
        <taxon>Synergistota</taxon>
        <taxon>Synergistia</taxon>
        <taxon>Synergistales</taxon>
        <taxon>Aminobacteriaceae</taxon>
        <taxon>Aminobacterium</taxon>
    </lineage>
</organism>
<dbReference type="Proteomes" id="UP000002366">
    <property type="component" value="Chromosome"/>
</dbReference>
<dbReference type="KEGG" id="aco:Amico_1664"/>
<feature type="domain" description="LarA-like N-terminal" evidence="1">
    <location>
        <begin position="15"/>
        <end position="202"/>
    </location>
</feature>
<dbReference type="InterPro" id="IPR048520">
    <property type="entry name" value="LarA_C"/>
</dbReference>
<dbReference type="AlphaFoldDB" id="D5EGU8"/>
<dbReference type="Pfam" id="PF09861">
    <property type="entry name" value="Lar_N"/>
    <property type="match status" value="1"/>
</dbReference>
<dbReference type="Pfam" id="PF21113">
    <property type="entry name" value="LarA_C"/>
    <property type="match status" value="1"/>
</dbReference>